<sequence length="226" mass="23707">MATYKRAVGLFYSRDEAEAALRALKNDGFNMKRVNLIARDANQVTENTDLNYNEGNNADEGASTGASTGAVLGGLGGLLVGLGTLAIPGVGPILVAGEVATALATTLAGAGIGAAAGGIIGGLVGLGIPDEKAKIYSDRVAGGSYLLMIDGSENDVYRAERILRNRGIEEFGIYDASDLTNINRKTTVNIHRSVATEPIMREPAREMSVPDQDPDVTIVRKFEELP</sequence>
<reference evidence="3" key="1">
    <citation type="journal article" date="2013" name="Proc. Natl. Acad. Sci. U.S.A.">
        <title>Improving the coverage of the cyanobacterial phylum using diversity-driven genome sequencing.</title>
        <authorList>
            <person name="Shih P.M."/>
            <person name="Wu D."/>
            <person name="Latifi A."/>
            <person name="Axen S.D."/>
            <person name="Fewer D.P."/>
            <person name="Talla E."/>
            <person name="Calteau A."/>
            <person name="Cai F."/>
            <person name="Tandeau de Marsac N."/>
            <person name="Rippka R."/>
            <person name="Herdman M."/>
            <person name="Sivonen K."/>
            <person name="Coursin T."/>
            <person name="Laurent T."/>
            <person name="Goodwin L."/>
            <person name="Nolan M."/>
            <person name="Davenport K.W."/>
            <person name="Han C.S."/>
            <person name="Rubin E.M."/>
            <person name="Eisen J.A."/>
            <person name="Woyke T."/>
            <person name="Gugger M."/>
            <person name="Kerfeld C.A."/>
        </authorList>
    </citation>
    <scope>NUCLEOTIDE SEQUENCE [LARGE SCALE GENOMIC DNA]</scope>
    <source>
        <strain evidence="3">ATCC 29371 / PCC 7437</strain>
    </source>
</reference>
<dbReference type="PATRIC" id="fig|111780.3.peg.3501"/>
<name>K9XWH5_STAC7</name>
<dbReference type="RefSeq" id="WP_015194545.1">
    <property type="nucleotide sequence ID" value="NC_019748.1"/>
</dbReference>
<dbReference type="PANTHER" id="PTHR36109:SF2">
    <property type="entry name" value="MEMBRANE PROTEIN"/>
    <property type="match status" value="1"/>
</dbReference>
<dbReference type="Proteomes" id="UP000010473">
    <property type="component" value="Chromosome"/>
</dbReference>
<dbReference type="InterPro" id="IPR052948">
    <property type="entry name" value="Low_temp-induced_all0457"/>
</dbReference>
<dbReference type="AlphaFoldDB" id="K9XWH5"/>
<dbReference type="eggNOG" id="COG3861">
    <property type="taxonomic scope" value="Bacteria"/>
</dbReference>
<proteinExistence type="predicted"/>
<accession>K9XWH5</accession>
<dbReference type="Pfam" id="PF11181">
    <property type="entry name" value="YflT"/>
    <property type="match status" value="1"/>
</dbReference>
<dbReference type="PANTHER" id="PTHR36109">
    <property type="entry name" value="MEMBRANE PROTEIN-RELATED"/>
    <property type="match status" value="1"/>
</dbReference>
<dbReference type="InterPro" id="IPR025889">
    <property type="entry name" value="GSP17M-like_dom"/>
</dbReference>
<dbReference type="GO" id="GO:0016301">
    <property type="term" value="F:kinase activity"/>
    <property type="evidence" value="ECO:0007669"/>
    <property type="project" value="UniProtKB-KW"/>
</dbReference>
<protein>
    <submittedName>
        <fullName evidence="2">Signal transduction histidine kinase (STHK), LytS</fullName>
    </submittedName>
</protein>
<evidence type="ECO:0000313" key="2">
    <source>
        <dbReference type="EMBL" id="AFZ36883.1"/>
    </source>
</evidence>
<evidence type="ECO:0000313" key="3">
    <source>
        <dbReference type="Proteomes" id="UP000010473"/>
    </source>
</evidence>
<dbReference type="KEGG" id="scs:Sta7437_3377"/>
<dbReference type="OrthoDB" id="462701at2"/>
<organism evidence="2 3">
    <name type="scientific">Stanieria cyanosphaera (strain ATCC 29371 / PCC 7437)</name>
    <dbReference type="NCBI Taxonomy" id="111780"/>
    <lineage>
        <taxon>Bacteria</taxon>
        <taxon>Bacillati</taxon>
        <taxon>Cyanobacteriota</taxon>
        <taxon>Cyanophyceae</taxon>
        <taxon>Pleurocapsales</taxon>
        <taxon>Dermocarpellaceae</taxon>
        <taxon>Stanieria</taxon>
    </lineage>
</organism>
<dbReference type="EMBL" id="CP003653">
    <property type="protein sequence ID" value="AFZ36883.1"/>
    <property type="molecule type" value="Genomic_DNA"/>
</dbReference>
<keyword evidence="2" id="KW-0808">Transferase</keyword>
<dbReference type="STRING" id="111780.Sta7437_3377"/>
<feature type="domain" description="General stress protein 17M-like" evidence="1">
    <location>
        <begin position="8"/>
        <end position="79"/>
    </location>
</feature>
<keyword evidence="2" id="KW-0418">Kinase</keyword>
<gene>
    <name evidence="2" type="ordered locus">Sta7437_3377</name>
</gene>
<keyword evidence="3" id="KW-1185">Reference proteome</keyword>
<evidence type="ECO:0000259" key="1">
    <source>
        <dbReference type="Pfam" id="PF11181"/>
    </source>
</evidence>
<dbReference type="HOGENOM" id="CLU_083853_0_0_3"/>